<dbReference type="GO" id="GO:0003676">
    <property type="term" value="F:nucleic acid binding"/>
    <property type="evidence" value="ECO:0007669"/>
    <property type="project" value="InterPro"/>
</dbReference>
<comment type="subcellular location">
    <subcellularLocation>
        <location evidence="2">Membrane</location>
        <topology evidence="2">Multi-pass membrane protein</topology>
    </subcellularLocation>
</comment>
<feature type="region of interest" description="Disordered" evidence="22">
    <location>
        <begin position="157"/>
        <end position="192"/>
    </location>
</feature>
<keyword evidence="16" id="KW-0808">Transferase</keyword>
<feature type="compositionally biased region" description="Basic and acidic residues" evidence="22">
    <location>
        <begin position="569"/>
        <end position="584"/>
    </location>
</feature>
<keyword evidence="16" id="KW-0239">DNA-directed DNA polymerase</keyword>
<evidence type="ECO:0000256" key="2">
    <source>
        <dbReference type="ARBA" id="ARBA00004141"/>
    </source>
</evidence>
<reference evidence="25" key="1">
    <citation type="journal article" date="2019" name="Sci. Rep.">
        <title>Draft genome of Tanacetum cinerariifolium, the natural source of mosquito coil.</title>
        <authorList>
            <person name="Yamashiro T."/>
            <person name="Shiraishi A."/>
            <person name="Satake H."/>
            <person name="Nakayama K."/>
        </authorList>
    </citation>
    <scope>NUCLEOTIDE SEQUENCE</scope>
</reference>
<evidence type="ECO:0000256" key="15">
    <source>
        <dbReference type="ARBA" id="ARBA00022918"/>
    </source>
</evidence>
<keyword evidence="19 23" id="KW-0472">Membrane</keyword>
<dbReference type="GO" id="GO:0004519">
    <property type="term" value="F:endonuclease activity"/>
    <property type="evidence" value="ECO:0007669"/>
    <property type="project" value="UniProtKB-KW"/>
</dbReference>
<dbReference type="Pfam" id="PF07727">
    <property type="entry name" value="RVT_2"/>
    <property type="match status" value="1"/>
</dbReference>
<evidence type="ECO:0000256" key="13">
    <source>
        <dbReference type="ARBA" id="ARBA00022842"/>
    </source>
</evidence>
<dbReference type="PANTHER" id="PTHR42648:SF11">
    <property type="entry name" value="TRANSPOSON TY4-P GAG-POL POLYPROTEIN"/>
    <property type="match status" value="1"/>
</dbReference>
<feature type="transmembrane region" description="Helical" evidence="23">
    <location>
        <begin position="986"/>
        <end position="1005"/>
    </location>
</feature>
<keyword evidence="20" id="KW-0233">DNA recombination</keyword>
<evidence type="ECO:0000256" key="8">
    <source>
        <dbReference type="ARBA" id="ARBA00022741"/>
    </source>
</evidence>
<evidence type="ECO:0000256" key="22">
    <source>
        <dbReference type="SAM" id="MobiDB-lite"/>
    </source>
</evidence>
<dbReference type="InterPro" id="IPR043502">
    <property type="entry name" value="DNA/RNA_pol_sf"/>
</dbReference>
<keyword evidence="16" id="KW-0548">Nucleotidyltransferase</keyword>
<dbReference type="Gene3D" id="3.30.420.10">
    <property type="entry name" value="Ribonuclease H-like superfamily/Ribonuclease H"/>
    <property type="match status" value="1"/>
</dbReference>
<dbReference type="Pfam" id="PF14223">
    <property type="entry name" value="Retrotran_gag_2"/>
    <property type="match status" value="1"/>
</dbReference>
<evidence type="ECO:0000256" key="9">
    <source>
        <dbReference type="ARBA" id="ARBA00022750"/>
    </source>
</evidence>
<keyword evidence="15" id="KW-0695">RNA-directed DNA polymerase</keyword>
<evidence type="ECO:0000256" key="18">
    <source>
        <dbReference type="ARBA" id="ARBA00023113"/>
    </source>
</evidence>
<dbReference type="GO" id="GO:0005524">
    <property type="term" value="F:ATP binding"/>
    <property type="evidence" value="ECO:0007669"/>
    <property type="project" value="UniProtKB-KW"/>
</dbReference>
<keyword evidence="13" id="KW-0460">Magnesium</keyword>
<dbReference type="InterPro" id="IPR039537">
    <property type="entry name" value="Retrotran_Ty1/copia-like"/>
</dbReference>
<dbReference type="InterPro" id="IPR012337">
    <property type="entry name" value="RNaseH-like_sf"/>
</dbReference>
<evidence type="ECO:0000259" key="24">
    <source>
        <dbReference type="PROSITE" id="PS50994"/>
    </source>
</evidence>
<dbReference type="InterPro" id="IPR013103">
    <property type="entry name" value="RVT_2"/>
</dbReference>
<dbReference type="Pfam" id="PF22936">
    <property type="entry name" value="Pol_BBD"/>
    <property type="match status" value="1"/>
</dbReference>
<keyword evidence="18" id="KW-0917">Virion maturation</keyword>
<dbReference type="SUPFAM" id="SSF53098">
    <property type="entry name" value="Ribonuclease H-like"/>
    <property type="match status" value="1"/>
</dbReference>
<keyword evidence="5 23" id="KW-0812">Transmembrane</keyword>
<evidence type="ECO:0000256" key="16">
    <source>
        <dbReference type="ARBA" id="ARBA00022932"/>
    </source>
</evidence>
<keyword evidence="9" id="KW-0064">Aspartyl protease</keyword>
<keyword evidence="4" id="KW-0645">Protease</keyword>
<dbReference type="GO" id="GO:0015074">
    <property type="term" value="P:DNA integration"/>
    <property type="evidence" value="ECO:0007669"/>
    <property type="project" value="UniProtKB-KW"/>
</dbReference>
<accession>A0A699H6P3</accession>
<evidence type="ECO:0000313" key="25">
    <source>
        <dbReference type="EMBL" id="GEX49105.1"/>
    </source>
</evidence>
<evidence type="ECO:0000256" key="19">
    <source>
        <dbReference type="ARBA" id="ARBA00023136"/>
    </source>
</evidence>
<dbReference type="InterPro" id="IPR001584">
    <property type="entry name" value="Integrase_cat-core"/>
</dbReference>
<evidence type="ECO:0000256" key="12">
    <source>
        <dbReference type="ARBA" id="ARBA00022840"/>
    </source>
</evidence>
<feature type="domain" description="Integrase catalytic" evidence="24">
    <location>
        <begin position="389"/>
        <end position="509"/>
    </location>
</feature>
<keyword evidence="11" id="KW-0378">Hydrolase</keyword>
<evidence type="ECO:0000256" key="10">
    <source>
        <dbReference type="ARBA" id="ARBA00022759"/>
    </source>
</evidence>
<dbReference type="GO" id="GO:0008270">
    <property type="term" value="F:zinc ion binding"/>
    <property type="evidence" value="ECO:0007669"/>
    <property type="project" value="InterPro"/>
</dbReference>
<keyword evidence="14" id="KW-0229">DNA integration</keyword>
<dbReference type="SUPFAM" id="SSF57756">
    <property type="entry name" value="Retrovirus zinc finger-like domains"/>
    <property type="match status" value="1"/>
</dbReference>
<evidence type="ECO:0000256" key="3">
    <source>
        <dbReference type="ARBA" id="ARBA00022612"/>
    </source>
</evidence>
<gene>
    <name evidence="25" type="ORF">Tci_321080</name>
</gene>
<protein>
    <submittedName>
        <fullName evidence="25">Retrovirus-related Pol polyprotein from transposon TNT 1-94</fullName>
    </submittedName>
</protein>
<keyword evidence="10" id="KW-0255">Endonuclease</keyword>
<dbReference type="GO" id="GO:0004190">
    <property type="term" value="F:aspartic-type endopeptidase activity"/>
    <property type="evidence" value="ECO:0007669"/>
    <property type="project" value="UniProtKB-KW"/>
</dbReference>
<keyword evidence="8" id="KW-0547">Nucleotide-binding</keyword>
<keyword evidence="3" id="KW-1188">Viral release from host cell</keyword>
<evidence type="ECO:0000256" key="11">
    <source>
        <dbReference type="ARBA" id="ARBA00022801"/>
    </source>
</evidence>
<evidence type="ECO:0000256" key="23">
    <source>
        <dbReference type="SAM" id="Phobius"/>
    </source>
</evidence>
<dbReference type="GO" id="GO:0003964">
    <property type="term" value="F:RNA-directed DNA polymerase activity"/>
    <property type="evidence" value="ECO:0007669"/>
    <property type="project" value="UniProtKB-KW"/>
</dbReference>
<evidence type="ECO:0000256" key="4">
    <source>
        <dbReference type="ARBA" id="ARBA00022670"/>
    </source>
</evidence>
<keyword evidence="12" id="KW-0067">ATP-binding</keyword>
<keyword evidence="17 23" id="KW-1133">Transmembrane helix</keyword>
<feature type="transmembrane region" description="Helical" evidence="23">
    <location>
        <begin position="1017"/>
        <end position="1039"/>
    </location>
</feature>
<dbReference type="PROSITE" id="PS50994">
    <property type="entry name" value="INTEGRASE"/>
    <property type="match status" value="1"/>
</dbReference>
<keyword evidence="21" id="KW-0511">Multifunctional enzyme</keyword>
<dbReference type="InterPro" id="IPR025724">
    <property type="entry name" value="GAG-pre-integrase_dom"/>
</dbReference>
<dbReference type="CDD" id="cd09272">
    <property type="entry name" value="RNase_HI_RT_Ty1"/>
    <property type="match status" value="1"/>
</dbReference>
<keyword evidence="6" id="KW-0540">Nuclease</keyword>
<evidence type="ECO:0000256" key="17">
    <source>
        <dbReference type="ARBA" id="ARBA00022989"/>
    </source>
</evidence>
<dbReference type="InterPro" id="IPR006214">
    <property type="entry name" value="Bax_inhibitor_1-related"/>
</dbReference>
<dbReference type="InterPro" id="IPR036397">
    <property type="entry name" value="RNaseH_sf"/>
</dbReference>
<comment type="caution">
    <text evidence="25">The sequence shown here is derived from an EMBL/GenBank/DDBJ whole genome shotgun (WGS) entry which is preliminary data.</text>
</comment>
<dbReference type="InterPro" id="IPR054722">
    <property type="entry name" value="PolX-like_BBD"/>
</dbReference>
<sequence length="1044" mass="118218">MSSIAKLDVEKFDGSNDFGLWRVKMRCLLIQHGWDAALDPFPGTMAEADKTTALKTNVYKKAHSALHLCLDNKMLREFNKEDSAVGKKLSEHIDEFNKLIDDLANIDVDIDDEDHALMLLMSLPSSYGKFVETLLYGRELLTLEDVLSSLNSRELKKRTDAKDNGGGLYVKERSDHLGNQGRGSSQSKSKGKGTYKLKCYICYYEDHLKKDCPKRNKKKSTGFVKKNAGQGSGMHSEGYDNGDLLMAVSEERFLEWIIDSGGSFHITHMRDFLFDFKEFNGGTILLGDIRACAIVGIGKVRVQTKDGLNFVLENVRYISKLKRNLISLGTLNQEGYAVKLQNLRVKVIKCSLMVLSGTMKRNYVYSLDGWAKSGEASVGIQEKESLALVWHKHLGHISEADLHELERGYVLGNKGLGKLEFYENCVLGKSTRVHFLRHKNEAFSKLKERKQSMENQTAKKLKKLQTDNGLEFCNQEFNNLCKESGIARHLTVAGTPQQNGLAERMNRTLLNKGYGLWSLDDVKPKIIISMNVVFNESLMYKDTLKGAGAAYSGKEVEFEVKLQSSRVEPTVDPHTGENPGNKDEEKDEEPQKQNLDNYVLVRDRARTTTTPARYKDEGNVSLSRPSGSKVDDMAAYAFAIAEEEDTHEPITFQEANNSSEKDEWVCAMEEAMSSLKKNHTWELVDQPPGQNLVSCKWLYKIKERIEGVQKPRYKARLVTRGFTQRAWIDYNEVFSPVVRHTSIRAILSLTACEDYELEQLDVKTTFLHGNIEETIYMRQPPGFGEGTDNKVCLLKKSLYGLKQSPRQWYKRFDVYMINNGFSRSNYDSCVYFKEFAPGPARKILGMEIVRDRGSRILKVSQSGYTQKFLNNYRVDNGKSVSMPLGAHFKGTTDAVLVYGRDQGKHIDVDGFVDADYAKDPNKEAEYMALTEAVKESIWLKGLLIELGVNLREIVDSKEIEVVKIGTKDNAADAFTKIFFPLGRISVMIYGCLAAIIFCGYIVYDTDNLIKRYTYDEYIWAAVALYLDIINLFMALLTVFRAADN</sequence>
<keyword evidence="7" id="KW-0479">Metal-binding</keyword>
<name>A0A699H6P3_TANCI</name>
<evidence type="ECO:0000256" key="1">
    <source>
        <dbReference type="ARBA" id="ARBA00002180"/>
    </source>
</evidence>
<dbReference type="Pfam" id="PF01027">
    <property type="entry name" value="Bax1-I"/>
    <property type="match status" value="1"/>
</dbReference>
<dbReference type="Pfam" id="PF13976">
    <property type="entry name" value="gag_pre-integrs"/>
    <property type="match status" value="1"/>
</dbReference>
<evidence type="ECO:0000256" key="14">
    <source>
        <dbReference type="ARBA" id="ARBA00022908"/>
    </source>
</evidence>
<dbReference type="EMBL" id="BKCJ010111419">
    <property type="protein sequence ID" value="GEX49105.1"/>
    <property type="molecule type" value="Genomic_DNA"/>
</dbReference>
<proteinExistence type="predicted"/>
<dbReference type="GO" id="GO:0006508">
    <property type="term" value="P:proteolysis"/>
    <property type="evidence" value="ECO:0007669"/>
    <property type="project" value="UniProtKB-KW"/>
</dbReference>
<dbReference type="GO" id="GO:0006310">
    <property type="term" value="P:DNA recombination"/>
    <property type="evidence" value="ECO:0007669"/>
    <property type="project" value="UniProtKB-KW"/>
</dbReference>
<dbReference type="SUPFAM" id="SSF56672">
    <property type="entry name" value="DNA/RNA polymerases"/>
    <property type="match status" value="1"/>
</dbReference>
<organism evidence="25">
    <name type="scientific">Tanacetum cinerariifolium</name>
    <name type="common">Dalmatian daisy</name>
    <name type="synonym">Chrysanthemum cinerariifolium</name>
    <dbReference type="NCBI Taxonomy" id="118510"/>
    <lineage>
        <taxon>Eukaryota</taxon>
        <taxon>Viridiplantae</taxon>
        <taxon>Streptophyta</taxon>
        <taxon>Embryophyta</taxon>
        <taxon>Tracheophyta</taxon>
        <taxon>Spermatophyta</taxon>
        <taxon>Magnoliopsida</taxon>
        <taxon>eudicotyledons</taxon>
        <taxon>Gunneridae</taxon>
        <taxon>Pentapetalae</taxon>
        <taxon>asterids</taxon>
        <taxon>campanulids</taxon>
        <taxon>Asterales</taxon>
        <taxon>Asteraceae</taxon>
        <taxon>Asteroideae</taxon>
        <taxon>Anthemideae</taxon>
        <taxon>Anthemidinae</taxon>
        <taxon>Tanacetum</taxon>
    </lineage>
</organism>
<evidence type="ECO:0000256" key="21">
    <source>
        <dbReference type="ARBA" id="ARBA00023268"/>
    </source>
</evidence>
<evidence type="ECO:0000256" key="7">
    <source>
        <dbReference type="ARBA" id="ARBA00022723"/>
    </source>
</evidence>
<evidence type="ECO:0000256" key="20">
    <source>
        <dbReference type="ARBA" id="ARBA00023172"/>
    </source>
</evidence>
<feature type="region of interest" description="Disordered" evidence="22">
    <location>
        <begin position="562"/>
        <end position="626"/>
    </location>
</feature>
<dbReference type="AlphaFoldDB" id="A0A699H6P3"/>
<dbReference type="InterPro" id="IPR036875">
    <property type="entry name" value="Znf_CCHC_sf"/>
</dbReference>
<dbReference type="GO" id="GO:0016020">
    <property type="term" value="C:membrane"/>
    <property type="evidence" value="ECO:0007669"/>
    <property type="project" value="UniProtKB-SubCell"/>
</dbReference>
<comment type="function">
    <text evidence="1">The aspartyl protease (PR) mediates the proteolytic cleavages of the Gag and Gag-Pol polyproteins after assembly of the VLP.</text>
</comment>
<evidence type="ECO:0000256" key="6">
    <source>
        <dbReference type="ARBA" id="ARBA00022722"/>
    </source>
</evidence>
<dbReference type="GO" id="GO:0003887">
    <property type="term" value="F:DNA-directed DNA polymerase activity"/>
    <property type="evidence" value="ECO:0007669"/>
    <property type="project" value="UniProtKB-KW"/>
</dbReference>
<evidence type="ECO:0000256" key="5">
    <source>
        <dbReference type="ARBA" id="ARBA00022692"/>
    </source>
</evidence>
<dbReference type="PANTHER" id="PTHR42648">
    <property type="entry name" value="TRANSPOSASE, PUTATIVE-RELATED"/>
    <property type="match status" value="1"/>
</dbReference>